<name>A0AAX1WQF8_9BURK</name>
<accession>A0AAX1WQF8</accession>
<dbReference type="RefSeq" id="WP_123676662.1">
    <property type="nucleotide sequence ID" value="NZ_RJVL01000008.1"/>
</dbReference>
<comment type="caution">
    <text evidence="1">The sequence shown here is derived from an EMBL/GenBank/DDBJ whole genome shotgun (WGS) entry which is preliminary data.</text>
</comment>
<dbReference type="AlphaFoldDB" id="A0AAX1WQF8"/>
<sequence length="125" mass="13846">MTPDTLLLRQIHPSFVQDGRVTSQAFRPTPKDELLLSVDDGDRVTAEASWQRFIANPACKSVGVQAVSHTECTAQALTVIEDGNPHPEHCSVNFTAFDKKAIEKKSKLLRAQAETRGWLFREAVA</sequence>
<keyword evidence="2" id="KW-1185">Reference proteome</keyword>
<evidence type="ECO:0000313" key="2">
    <source>
        <dbReference type="Proteomes" id="UP000271868"/>
    </source>
</evidence>
<proteinExistence type="predicted"/>
<dbReference type="Proteomes" id="UP000271868">
    <property type="component" value="Unassembled WGS sequence"/>
</dbReference>
<evidence type="ECO:0000313" key="1">
    <source>
        <dbReference type="EMBL" id="ROR39652.1"/>
    </source>
</evidence>
<gene>
    <name evidence="1" type="ORF">EDC60_3147</name>
</gene>
<organism evidence="1 2">
    <name type="scientific">Diaphorobacter nitroreducens</name>
    <dbReference type="NCBI Taxonomy" id="164759"/>
    <lineage>
        <taxon>Bacteria</taxon>
        <taxon>Pseudomonadati</taxon>
        <taxon>Pseudomonadota</taxon>
        <taxon>Betaproteobacteria</taxon>
        <taxon>Burkholderiales</taxon>
        <taxon>Comamonadaceae</taxon>
        <taxon>Diaphorobacter</taxon>
    </lineage>
</organism>
<dbReference type="EMBL" id="RJVL01000008">
    <property type="protein sequence ID" value="ROR39652.1"/>
    <property type="molecule type" value="Genomic_DNA"/>
</dbReference>
<reference evidence="1 2" key="1">
    <citation type="submission" date="2018-11" db="EMBL/GenBank/DDBJ databases">
        <title>Genomic Encyclopedia of Type Strains, Phase IV (KMG-IV): sequencing the most valuable type-strain genomes for metagenomic binning, comparative biology and taxonomic classification.</title>
        <authorList>
            <person name="Goeker M."/>
        </authorList>
    </citation>
    <scope>NUCLEOTIDE SEQUENCE [LARGE SCALE GENOMIC DNA]</scope>
    <source>
        <strain evidence="1 2">DSM 15985</strain>
    </source>
</reference>
<protein>
    <submittedName>
        <fullName evidence="1">Uncharacterized protein</fullName>
    </submittedName>
</protein>
<dbReference type="PROSITE" id="PS50096">
    <property type="entry name" value="IQ"/>
    <property type="match status" value="1"/>
</dbReference>